<gene>
    <name evidence="2" type="ORF">ENN90_11305</name>
</gene>
<evidence type="ECO:0000313" key="2">
    <source>
        <dbReference type="EMBL" id="HDR52186.1"/>
    </source>
</evidence>
<keyword evidence="1" id="KW-0472">Membrane</keyword>
<dbReference type="Proteomes" id="UP000886047">
    <property type="component" value="Unassembled WGS sequence"/>
</dbReference>
<dbReference type="Pfam" id="PF14899">
    <property type="entry name" value="DUF4492"/>
    <property type="match status" value="1"/>
</dbReference>
<proteinExistence type="predicted"/>
<dbReference type="EMBL" id="DSDK01000622">
    <property type="protein sequence ID" value="HDR52186.1"/>
    <property type="molecule type" value="Genomic_DNA"/>
</dbReference>
<protein>
    <submittedName>
        <fullName evidence="2">DUF4492 domain-containing protein</fullName>
    </submittedName>
</protein>
<feature type="transmembrane region" description="Helical" evidence="1">
    <location>
        <begin position="30"/>
        <end position="50"/>
    </location>
</feature>
<sequence length="77" mass="9408">MTNKKLNIVKQVWRFYINGFRNMSGWGRQVWLIILIKLFIMFAILKVFFFPNFLKTNFETDQERSNYVLEILTEPKE</sequence>
<reference evidence="2" key="1">
    <citation type="journal article" date="2020" name="mSystems">
        <title>Genome- and Community-Level Interaction Insights into Carbon Utilization and Element Cycling Functions of Hydrothermarchaeota in Hydrothermal Sediment.</title>
        <authorList>
            <person name="Zhou Z."/>
            <person name="Liu Y."/>
            <person name="Xu W."/>
            <person name="Pan J."/>
            <person name="Luo Z.H."/>
            <person name="Li M."/>
        </authorList>
    </citation>
    <scope>NUCLEOTIDE SEQUENCE [LARGE SCALE GENOMIC DNA]</scope>
    <source>
        <strain evidence="2">SpSt-1217</strain>
    </source>
</reference>
<accession>A0A831LX77</accession>
<keyword evidence="1" id="KW-1133">Transmembrane helix</keyword>
<keyword evidence="1" id="KW-0812">Transmembrane</keyword>
<name>A0A831LX77_9BACT</name>
<evidence type="ECO:0000256" key="1">
    <source>
        <dbReference type="SAM" id="Phobius"/>
    </source>
</evidence>
<organism evidence="2">
    <name type="scientific">Mariniphaga anaerophila</name>
    <dbReference type="NCBI Taxonomy" id="1484053"/>
    <lineage>
        <taxon>Bacteria</taxon>
        <taxon>Pseudomonadati</taxon>
        <taxon>Bacteroidota</taxon>
        <taxon>Bacteroidia</taxon>
        <taxon>Marinilabiliales</taxon>
        <taxon>Prolixibacteraceae</taxon>
        <taxon>Mariniphaga</taxon>
    </lineage>
</organism>
<comment type="caution">
    <text evidence="2">The sequence shown here is derived from an EMBL/GenBank/DDBJ whole genome shotgun (WGS) entry which is preliminary data.</text>
</comment>
<dbReference type="AlphaFoldDB" id="A0A831LX77"/>
<dbReference type="InterPro" id="IPR027853">
    <property type="entry name" value="DUF4492"/>
</dbReference>